<accession>A0AAN6WE80</accession>
<evidence type="ECO:0000313" key="2">
    <source>
        <dbReference type="Proteomes" id="UP001302321"/>
    </source>
</evidence>
<keyword evidence="2" id="KW-1185">Reference proteome</keyword>
<name>A0AAN6WE80_9PEZI</name>
<comment type="caution">
    <text evidence="1">The sequence shown here is derived from an EMBL/GenBank/DDBJ whole genome shotgun (WGS) entry which is preliminary data.</text>
</comment>
<sequence>LGKKAVEGKSAEDIVALVKADEYNFASIAWFIRNKCNYAIRENIKRGTNGGFGAYLEGCVRSGNETYKATMEYWY</sequence>
<reference evidence="1" key="1">
    <citation type="journal article" date="2023" name="Mol. Phylogenet. Evol.">
        <title>Genome-scale phylogeny and comparative genomics of the fungal order Sordariales.</title>
        <authorList>
            <person name="Hensen N."/>
            <person name="Bonometti L."/>
            <person name="Westerberg I."/>
            <person name="Brannstrom I.O."/>
            <person name="Guillou S."/>
            <person name="Cros-Aarteil S."/>
            <person name="Calhoun S."/>
            <person name="Haridas S."/>
            <person name="Kuo A."/>
            <person name="Mondo S."/>
            <person name="Pangilinan J."/>
            <person name="Riley R."/>
            <person name="LaButti K."/>
            <person name="Andreopoulos B."/>
            <person name="Lipzen A."/>
            <person name="Chen C."/>
            <person name="Yan M."/>
            <person name="Daum C."/>
            <person name="Ng V."/>
            <person name="Clum A."/>
            <person name="Steindorff A."/>
            <person name="Ohm R.A."/>
            <person name="Martin F."/>
            <person name="Silar P."/>
            <person name="Natvig D.O."/>
            <person name="Lalanne C."/>
            <person name="Gautier V."/>
            <person name="Ament-Velasquez S.L."/>
            <person name="Kruys A."/>
            <person name="Hutchinson M.I."/>
            <person name="Powell A.J."/>
            <person name="Barry K."/>
            <person name="Miller A.N."/>
            <person name="Grigoriev I.V."/>
            <person name="Debuchy R."/>
            <person name="Gladieux P."/>
            <person name="Hiltunen Thoren M."/>
            <person name="Johannesson H."/>
        </authorList>
    </citation>
    <scope>NUCLEOTIDE SEQUENCE</scope>
    <source>
        <strain evidence="1">CBS 892.96</strain>
    </source>
</reference>
<evidence type="ECO:0000313" key="1">
    <source>
        <dbReference type="EMBL" id="KAK4180423.1"/>
    </source>
</evidence>
<protein>
    <submittedName>
        <fullName evidence="1">Uncharacterized protein</fullName>
    </submittedName>
</protein>
<gene>
    <name evidence="1" type="ORF">QBC36DRAFT_177796</name>
</gene>
<organism evidence="1 2">
    <name type="scientific">Triangularia setosa</name>
    <dbReference type="NCBI Taxonomy" id="2587417"/>
    <lineage>
        <taxon>Eukaryota</taxon>
        <taxon>Fungi</taxon>
        <taxon>Dikarya</taxon>
        <taxon>Ascomycota</taxon>
        <taxon>Pezizomycotina</taxon>
        <taxon>Sordariomycetes</taxon>
        <taxon>Sordariomycetidae</taxon>
        <taxon>Sordariales</taxon>
        <taxon>Podosporaceae</taxon>
        <taxon>Triangularia</taxon>
    </lineage>
</organism>
<dbReference type="EMBL" id="MU866099">
    <property type="protein sequence ID" value="KAK4180423.1"/>
    <property type="molecule type" value="Genomic_DNA"/>
</dbReference>
<reference evidence="1" key="2">
    <citation type="submission" date="2023-05" db="EMBL/GenBank/DDBJ databases">
        <authorList>
            <consortium name="Lawrence Berkeley National Laboratory"/>
            <person name="Steindorff A."/>
            <person name="Hensen N."/>
            <person name="Bonometti L."/>
            <person name="Westerberg I."/>
            <person name="Brannstrom I.O."/>
            <person name="Guillou S."/>
            <person name="Cros-Aarteil S."/>
            <person name="Calhoun S."/>
            <person name="Haridas S."/>
            <person name="Kuo A."/>
            <person name="Mondo S."/>
            <person name="Pangilinan J."/>
            <person name="Riley R."/>
            <person name="Labutti K."/>
            <person name="Andreopoulos B."/>
            <person name="Lipzen A."/>
            <person name="Chen C."/>
            <person name="Yanf M."/>
            <person name="Daum C."/>
            <person name="Ng V."/>
            <person name="Clum A."/>
            <person name="Ohm R."/>
            <person name="Martin F."/>
            <person name="Silar P."/>
            <person name="Natvig D."/>
            <person name="Lalanne C."/>
            <person name="Gautier V."/>
            <person name="Ament-Velasquez S.L."/>
            <person name="Kruys A."/>
            <person name="Hutchinson M.I."/>
            <person name="Powell A.J."/>
            <person name="Barry K."/>
            <person name="Miller A.N."/>
            <person name="Grigoriev I.V."/>
            <person name="Debuchy R."/>
            <person name="Gladieux P."/>
            <person name="Thoren M.H."/>
            <person name="Johannesson H."/>
        </authorList>
    </citation>
    <scope>NUCLEOTIDE SEQUENCE</scope>
    <source>
        <strain evidence="1">CBS 892.96</strain>
    </source>
</reference>
<proteinExistence type="predicted"/>
<feature type="non-terminal residue" evidence="1">
    <location>
        <position position="1"/>
    </location>
</feature>
<dbReference type="AlphaFoldDB" id="A0AAN6WE80"/>
<dbReference type="Proteomes" id="UP001302321">
    <property type="component" value="Unassembled WGS sequence"/>
</dbReference>